<sequence length="145" mass="16140">MGFTHGGSFVIMSAFDGVVLDVKKQRKTDGAKVISWNYNAEPHQIWMASCENGGFRLTASHITDDIKVLEQPSGAVKCIIWQFHGGDHQLWNAFPVPSNPEVFFIQNVASGMAIRNMGRGNPLECSAFNEHDPNLQWRITPAHSM</sequence>
<proteinExistence type="predicted"/>
<name>A0A9Q0MQ95_9DIPT</name>
<dbReference type="Proteomes" id="UP001151699">
    <property type="component" value="Chromosome C"/>
</dbReference>
<evidence type="ECO:0000259" key="1">
    <source>
        <dbReference type="Pfam" id="PF14200"/>
    </source>
</evidence>
<reference evidence="2" key="1">
    <citation type="submission" date="2022-07" db="EMBL/GenBank/DDBJ databases">
        <authorList>
            <person name="Trinca V."/>
            <person name="Uliana J.V.C."/>
            <person name="Torres T.T."/>
            <person name="Ward R.J."/>
            <person name="Monesi N."/>
        </authorList>
    </citation>
    <scope>NUCLEOTIDE SEQUENCE</scope>
    <source>
        <strain evidence="2">HSMRA1968</strain>
        <tissue evidence="2">Whole embryos</tissue>
    </source>
</reference>
<dbReference type="SUPFAM" id="SSF50370">
    <property type="entry name" value="Ricin B-like lectins"/>
    <property type="match status" value="1"/>
</dbReference>
<dbReference type="Pfam" id="PF14200">
    <property type="entry name" value="RicinB_lectin_2"/>
    <property type="match status" value="1"/>
</dbReference>
<keyword evidence="3" id="KW-1185">Reference proteome</keyword>
<evidence type="ECO:0000313" key="3">
    <source>
        <dbReference type="Proteomes" id="UP001151699"/>
    </source>
</evidence>
<evidence type="ECO:0000313" key="2">
    <source>
        <dbReference type="EMBL" id="KAJ6636017.1"/>
    </source>
</evidence>
<organism evidence="2 3">
    <name type="scientific">Pseudolycoriella hygida</name>
    <dbReference type="NCBI Taxonomy" id="35572"/>
    <lineage>
        <taxon>Eukaryota</taxon>
        <taxon>Metazoa</taxon>
        <taxon>Ecdysozoa</taxon>
        <taxon>Arthropoda</taxon>
        <taxon>Hexapoda</taxon>
        <taxon>Insecta</taxon>
        <taxon>Pterygota</taxon>
        <taxon>Neoptera</taxon>
        <taxon>Endopterygota</taxon>
        <taxon>Diptera</taxon>
        <taxon>Nematocera</taxon>
        <taxon>Sciaroidea</taxon>
        <taxon>Sciaridae</taxon>
        <taxon>Pseudolycoriella</taxon>
    </lineage>
</organism>
<protein>
    <recommendedName>
        <fullName evidence="1">Ricin B lectin domain-containing protein</fullName>
    </recommendedName>
</protein>
<dbReference type="InterPro" id="IPR035992">
    <property type="entry name" value="Ricin_B-like_lectins"/>
</dbReference>
<dbReference type="CDD" id="cd00161">
    <property type="entry name" value="beta-trefoil_Ricin-like"/>
    <property type="match status" value="1"/>
</dbReference>
<comment type="caution">
    <text evidence="2">The sequence shown here is derived from an EMBL/GenBank/DDBJ whole genome shotgun (WGS) entry which is preliminary data.</text>
</comment>
<gene>
    <name evidence="2" type="ORF">Bhyg_14604</name>
</gene>
<dbReference type="AlphaFoldDB" id="A0A9Q0MQ95"/>
<accession>A0A9Q0MQ95</accession>
<feature type="domain" description="Ricin B lectin" evidence="1">
    <location>
        <begin position="5"/>
        <end position="61"/>
    </location>
</feature>
<dbReference type="InterPro" id="IPR000772">
    <property type="entry name" value="Ricin_B_lectin"/>
</dbReference>
<dbReference type="EMBL" id="WJQU01000004">
    <property type="protein sequence ID" value="KAJ6636017.1"/>
    <property type="molecule type" value="Genomic_DNA"/>
</dbReference>
<dbReference type="Gene3D" id="2.80.10.50">
    <property type="match status" value="2"/>
</dbReference>
<dbReference type="OrthoDB" id="7769065at2759"/>